<dbReference type="InterPro" id="IPR019734">
    <property type="entry name" value="TPR_rpt"/>
</dbReference>
<keyword evidence="4" id="KW-0732">Signal</keyword>
<feature type="chain" id="PRO_5020296706" evidence="4">
    <location>
        <begin position="22"/>
        <end position="849"/>
    </location>
</feature>
<organism evidence="6 7">
    <name type="scientific">Prosthecobacter fusiformis</name>
    <dbReference type="NCBI Taxonomy" id="48464"/>
    <lineage>
        <taxon>Bacteria</taxon>
        <taxon>Pseudomonadati</taxon>
        <taxon>Verrucomicrobiota</taxon>
        <taxon>Verrucomicrobiia</taxon>
        <taxon>Verrucomicrobiales</taxon>
        <taxon>Verrucomicrobiaceae</taxon>
        <taxon>Prosthecobacter</taxon>
    </lineage>
</organism>
<feature type="domain" description="Peptidase MA-like" evidence="5">
    <location>
        <begin position="432"/>
        <end position="608"/>
    </location>
</feature>
<reference evidence="6 7" key="1">
    <citation type="submission" date="2019-03" db="EMBL/GenBank/DDBJ databases">
        <title>Genomic Encyclopedia of Archaeal and Bacterial Type Strains, Phase II (KMG-II): from individual species to whole genera.</title>
        <authorList>
            <person name="Goeker M."/>
        </authorList>
    </citation>
    <scope>NUCLEOTIDE SEQUENCE [LARGE SCALE GENOMIC DNA]</scope>
    <source>
        <strain evidence="6 7">ATCC 25309</strain>
    </source>
</reference>
<dbReference type="Pfam" id="PF14559">
    <property type="entry name" value="TPR_19"/>
    <property type="match status" value="1"/>
</dbReference>
<keyword evidence="7" id="KW-1185">Reference proteome</keyword>
<dbReference type="SUPFAM" id="SSF48452">
    <property type="entry name" value="TPR-like"/>
    <property type="match status" value="4"/>
</dbReference>
<comment type="caution">
    <text evidence="6">The sequence shown here is derived from an EMBL/GenBank/DDBJ whole genome shotgun (WGS) entry which is preliminary data.</text>
</comment>
<feature type="signal peptide" evidence="4">
    <location>
        <begin position="1"/>
        <end position="21"/>
    </location>
</feature>
<dbReference type="Proteomes" id="UP000295662">
    <property type="component" value="Unassembled WGS sequence"/>
</dbReference>
<dbReference type="InterPro" id="IPR051685">
    <property type="entry name" value="Ycf3/AcsC/BcsC/TPR_MFPF"/>
</dbReference>
<dbReference type="EMBL" id="SOCA01000002">
    <property type="protein sequence ID" value="TDU73178.1"/>
    <property type="molecule type" value="Genomic_DNA"/>
</dbReference>
<evidence type="ECO:0000259" key="5">
    <source>
        <dbReference type="Pfam" id="PF13485"/>
    </source>
</evidence>
<dbReference type="SMART" id="SM00028">
    <property type="entry name" value="TPR"/>
    <property type="match status" value="3"/>
</dbReference>
<proteinExistence type="predicted"/>
<evidence type="ECO:0000256" key="3">
    <source>
        <dbReference type="SAM" id="Coils"/>
    </source>
</evidence>
<evidence type="ECO:0000256" key="1">
    <source>
        <dbReference type="ARBA" id="ARBA00022737"/>
    </source>
</evidence>
<dbReference type="OrthoDB" id="9787613at2"/>
<accession>A0A4R7S6I9</accession>
<keyword evidence="1" id="KW-0677">Repeat</keyword>
<dbReference type="RefSeq" id="WP_133794490.1">
    <property type="nucleotide sequence ID" value="NZ_SOCA01000002.1"/>
</dbReference>
<dbReference type="PANTHER" id="PTHR44943:SF8">
    <property type="entry name" value="TPR REPEAT-CONTAINING PROTEIN MJ0263"/>
    <property type="match status" value="1"/>
</dbReference>
<evidence type="ECO:0000256" key="2">
    <source>
        <dbReference type="ARBA" id="ARBA00022803"/>
    </source>
</evidence>
<keyword evidence="2" id="KW-0802">TPR repeat</keyword>
<evidence type="ECO:0000256" key="4">
    <source>
        <dbReference type="SAM" id="SignalP"/>
    </source>
</evidence>
<evidence type="ECO:0000313" key="6">
    <source>
        <dbReference type="EMBL" id="TDU73178.1"/>
    </source>
</evidence>
<dbReference type="AlphaFoldDB" id="A0A4R7S6I9"/>
<dbReference type="Pfam" id="PF13485">
    <property type="entry name" value="Peptidase_MA_2"/>
    <property type="match status" value="1"/>
</dbReference>
<dbReference type="PANTHER" id="PTHR44943">
    <property type="entry name" value="CELLULOSE SYNTHASE OPERON PROTEIN C"/>
    <property type="match status" value="1"/>
</dbReference>
<sequence length="849" mass="95270">MRCRTLLQIVICLMLSLSGKAQELDLDRLYEDSNLAPVGRLLAKGEYELCGRICEAAIQRGMKAPEWRLMRVRALMLQGQEETARDEVELAVKTYPGNLELLMLQHENARRLGRQDIADQALSAVNEAAKSKPANDRTAQEWVSLGQAALALGADAKKVIAQYFLPAQKKDPKLEAAYLAEGYLALQKDDAARAADVFRAGLKAHGETAALRTGLARAFANGDREKQLENIVRALELNPAQAEAHLMKAEVMIGSEKFLEAEAAIQKVIEVQENSPEAWALRAAVAQLSAASPEKISAARKKGLERWPQNPEVDHILGRVISRSYRFAEGAAHQRQALKFAPGYLPAKVQLCHDLLRLGDEEEAWKLAAEIRDQDGYNIQAHNIGLLEKEMNGYVTKSYDDFILKMPKRDWPIYGESALALLREAKAVLCPKYGLELKRPVMVEFFGAQQDFAIRTFGSLGGQGLLGVCFGTVITMNSPGSLAHGRNNWESTLWHEFCHVVTLTITQNKMPRWLSEGISVHEESLRNPAWGMKMDATFREMILEDEATTPVSQLSSAFLNAEDEDHLLFAYYQSSQVVAYLLDRFGPEAIQNILKDLAAGKRINDAIADNTESMDHLEKDFNKKLKDMARKQYGALADWKKPEPDEVKVLDLESLTSFKKQNPKNLWAIRRYAEAMVQQEKWEEVLKTADQLIQVLPEDTSAGGGYQLKADALQKLKREEEELQNLRYMAEHETGAMPIFLRLIEADLAQQDWASLQANARRAIALNPFLRSPQYALAVSAEATNQPEEAIRAYRCVLQLDPATASQTHYRLAHLLQKTDAAQAKRHLLDSLALAPRFREGHEMLRNWD</sequence>
<dbReference type="Gene3D" id="1.25.40.10">
    <property type="entry name" value="Tetratricopeptide repeat domain"/>
    <property type="match status" value="2"/>
</dbReference>
<dbReference type="InterPro" id="IPR011990">
    <property type="entry name" value="TPR-like_helical_dom_sf"/>
</dbReference>
<protein>
    <submittedName>
        <fullName evidence="6">Peptidase MA superfamily protein</fullName>
    </submittedName>
</protein>
<dbReference type="InterPro" id="IPR039568">
    <property type="entry name" value="Peptidase_MA-like_dom"/>
</dbReference>
<name>A0A4R7S6I9_9BACT</name>
<keyword evidence="3" id="KW-0175">Coiled coil</keyword>
<evidence type="ECO:0000313" key="7">
    <source>
        <dbReference type="Proteomes" id="UP000295662"/>
    </source>
</evidence>
<feature type="coiled-coil region" evidence="3">
    <location>
        <begin position="706"/>
        <end position="733"/>
    </location>
</feature>
<gene>
    <name evidence="6" type="ORF">EI77_01646</name>
</gene>